<protein>
    <submittedName>
        <fullName evidence="2">Uncharacterized protein</fullName>
    </submittedName>
</protein>
<evidence type="ECO:0000313" key="3">
    <source>
        <dbReference type="Proteomes" id="UP000007241"/>
    </source>
</evidence>
<dbReference type="OrthoDB" id="2150604at2759"/>
<dbReference type="Proteomes" id="UP000007241">
    <property type="component" value="Unassembled WGS sequence"/>
</dbReference>
<dbReference type="AlphaFoldDB" id="F4P7R0"/>
<feature type="region of interest" description="Disordered" evidence="1">
    <location>
        <begin position="35"/>
        <end position="78"/>
    </location>
</feature>
<proteinExistence type="predicted"/>
<sequence length="699" mass="77313">MDVSETTQKQTPADTGVDTAQNSISASMITSTTTNQQSYMPLDNHPKTTFHSLGRNHPPTNTTELNTTTAPSSGVTGKPVNANLQRLITGAAGISKRKLKPLLPTNGLTIVEQHFHHIAKDKNQVIMAVHGNLRLPPQAKHISEHRILDLLRLAQAQHYRLCSYVDYETQTAHLLATRAADLQPPLRFVDRIDSTTWLQTLNDEINTNFDVTSQTKPLWRIAMTAPKEWRGAGISFNDTLVSTNENSKSETDDTRAKSASTMPCFDIVFTFHHCIGDGLSMWAFARSFFELATADVLNQNTLDLKNVLVNSDPPPLLDNLIKANTLEIIPPAAGLIRQHLRKDIKNKFKKFHLSDEIDLGTPSLPSSPTTPYTTEPMYATGVKTPNTLAPTIEIIPPSTENSYVVLESTAFSESQSQLIHAPCYSTVLSTTPRTILRLTMFSAEFSKDLRAAVKKNKTTVASAMIVAALASTRAVYAKQSKYLGLPLPTHQGWVVTTSMRHLIPGSQLLNGVDKKADPSTRVFGGYGGSISDPSMRLTPKDDLWDRSRRVKKRIGSGLFTSMRRMKLTNWCFRHPKVWNFLSKKADLAKLTRTMSVEMANLGAWDYDCAPPDAKQEDERFRLNRFGGTLNSSFEGSRALFSLGVITIGNDMSVTVGCDQAAVSDAESECFVNHFNTCLDVMRKSTGKLTLADLEKQMSK</sequence>
<reference evidence="2 3" key="1">
    <citation type="submission" date="2009-12" db="EMBL/GenBank/DDBJ databases">
        <title>The draft genome of Batrachochytrium dendrobatidis.</title>
        <authorList>
            <consortium name="US DOE Joint Genome Institute (JGI-PGF)"/>
            <person name="Kuo A."/>
            <person name="Salamov A."/>
            <person name="Schmutz J."/>
            <person name="Lucas S."/>
            <person name="Pitluck S."/>
            <person name="Rosenblum E."/>
            <person name="Stajich J."/>
            <person name="Eisen M."/>
            <person name="Grigoriev I.V."/>
        </authorList>
    </citation>
    <scope>NUCLEOTIDE SEQUENCE [LARGE SCALE GENOMIC DNA]</scope>
    <source>
        <strain evidence="3">JAM81 / FGSC 10211</strain>
    </source>
</reference>
<gene>
    <name evidence="2" type="ORF">BATDEDRAFT_35643</name>
</gene>
<dbReference type="PANTHER" id="PTHR28037:SF1">
    <property type="entry name" value="ALCOHOL O-ACETYLTRANSFERASE 1-RELATED"/>
    <property type="match status" value="1"/>
</dbReference>
<evidence type="ECO:0000313" key="2">
    <source>
        <dbReference type="EMBL" id="EGF78650.1"/>
    </source>
</evidence>
<name>F4P7R0_BATDJ</name>
<feature type="region of interest" description="Disordered" evidence="1">
    <location>
        <begin position="1"/>
        <end position="23"/>
    </location>
</feature>
<dbReference type="EMBL" id="GL882888">
    <property type="protein sequence ID" value="EGF78650.1"/>
    <property type="molecule type" value="Genomic_DNA"/>
</dbReference>
<dbReference type="RefSeq" id="XP_006680778.1">
    <property type="nucleotide sequence ID" value="XM_006680715.1"/>
</dbReference>
<evidence type="ECO:0000256" key="1">
    <source>
        <dbReference type="SAM" id="MobiDB-lite"/>
    </source>
</evidence>
<keyword evidence="3" id="KW-1185">Reference proteome</keyword>
<organism evidence="2 3">
    <name type="scientific">Batrachochytrium dendrobatidis (strain JAM81 / FGSC 10211)</name>
    <name type="common">Frog chytrid fungus</name>
    <dbReference type="NCBI Taxonomy" id="684364"/>
    <lineage>
        <taxon>Eukaryota</taxon>
        <taxon>Fungi</taxon>
        <taxon>Fungi incertae sedis</taxon>
        <taxon>Chytridiomycota</taxon>
        <taxon>Chytridiomycota incertae sedis</taxon>
        <taxon>Chytridiomycetes</taxon>
        <taxon>Rhizophydiales</taxon>
        <taxon>Rhizophydiales incertae sedis</taxon>
        <taxon>Batrachochytrium</taxon>
    </lineage>
</organism>
<feature type="compositionally biased region" description="Polar residues" evidence="1">
    <location>
        <begin position="1"/>
        <end position="22"/>
    </location>
</feature>
<dbReference type="InterPro" id="IPR052058">
    <property type="entry name" value="Alcohol_O-acetyltransferase"/>
</dbReference>
<accession>F4P7R0</accession>
<dbReference type="GeneID" id="18240833"/>
<dbReference type="PANTHER" id="PTHR28037">
    <property type="entry name" value="ALCOHOL O-ACETYLTRANSFERASE 1-RELATED"/>
    <property type="match status" value="1"/>
</dbReference>
<feature type="compositionally biased region" description="Low complexity" evidence="1">
    <location>
        <begin position="56"/>
        <end position="71"/>
    </location>
</feature>
<dbReference type="InParanoid" id="F4P7R0"/>
<dbReference type="HOGENOM" id="CLU_394303_0_0_1"/>